<proteinExistence type="predicted"/>
<dbReference type="PANTHER" id="PTHR44688:SF16">
    <property type="entry name" value="DNA-BINDING TRANSCRIPTIONAL ACTIVATOR DEVR_DOSR"/>
    <property type="match status" value="1"/>
</dbReference>
<dbReference type="EMBL" id="AP025564">
    <property type="protein sequence ID" value="BDE94891.1"/>
    <property type="molecule type" value="Genomic_DNA"/>
</dbReference>
<accession>A0ABM7WFJ2</accession>
<dbReference type="PRINTS" id="PR00038">
    <property type="entry name" value="HTHLUXR"/>
</dbReference>
<evidence type="ECO:0000256" key="5">
    <source>
        <dbReference type="SAM" id="Phobius"/>
    </source>
</evidence>
<dbReference type="InterPro" id="IPR036388">
    <property type="entry name" value="WH-like_DNA-bd_sf"/>
</dbReference>
<dbReference type="Proteomes" id="UP001320544">
    <property type="component" value="Chromosome"/>
</dbReference>
<feature type="region of interest" description="Disordered" evidence="4">
    <location>
        <begin position="199"/>
        <end position="218"/>
    </location>
</feature>
<dbReference type="RefSeq" id="WP_244411415.1">
    <property type="nucleotide sequence ID" value="NZ_AP025564.1"/>
</dbReference>
<feature type="transmembrane region" description="Helical" evidence="5">
    <location>
        <begin position="161"/>
        <end position="179"/>
    </location>
</feature>
<evidence type="ECO:0000259" key="6">
    <source>
        <dbReference type="PROSITE" id="PS50043"/>
    </source>
</evidence>
<name>A0ABM7WFJ2_9ACTN</name>
<evidence type="ECO:0000313" key="8">
    <source>
        <dbReference type="Proteomes" id="UP001320544"/>
    </source>
</evidence>
<dbReference type="CDD" id="cd06170">
    <property type="entry name" value="LuxR_C_like"/>
    <property type="match status" value="1"/>
</dbReference>
<dbReference type="InterPro" id="IPR016032">
    <property type="entry name" value="Sig_transdc_resp-reg_C-effctor"/>
</dbReference>
<dbReference type="InterPro" id="IPR000792">
    <property type="entry name" value="Tscrpt_reg_LuxR_C"/>
</dbReference>
<dbReference type="SUPFAM" id="SSF46894">
    <property type="entry name" value="C-terminal effector domain of the bipartite response regulators"/>
    <property type="match status" value="1"/>
</dbReference>
<sequence>MVRTRRINRCALLASLGLSVNLIWCTLAGHAMGFSATPDELGLPVNSRLFFLLGIFAVGAAFVVVPRILREHDRPLTYVLPFASSVGTACFALAARQSLFPPAVLAVVGLVVFGIGYFWIVARYNLLLARTQTFACAAWCIVAALAVESLVLPFFEAFVPPIFQIVTAIALPLVSALLFEGTRRAAIVSSAAETDGAEEALSESRARRAGFPSQPRTTSGDWKSLLVLVISVSVLLATVRSFSSIGLWGASPTAGIDVAVSLLCWAGSTALLALFAAVALVKTARWNLKTRFQPAILVVICGLFLVAAQQSPAEASAPLVNELMRLDDSCAHVLFWVVVIATIDALPMPSYRVVGIAAIAYAACSMLWVLLLGSGTLVNGVIALVIVYVLTVVAMHSEWLGAARESEGAAPSHPANPDRPSGFGQAGAPLGTEERTAFAHERTASLSGRQVSQIITNRCQSLAVERRLSPRETEVFILLAQGRTRALIQEELVLAENTVKTHIAHIYAKLDVNNRQDMMDLVLGASSDGKTPNA</sequence>
<dbReference type="Pfam" id="PF00196">
    <property type="entry name" value="GerE"/>
    <property type="match status" value="1"/>
</dbReference>
<gene>
    <name evidence="7" type="ORF">CE91St30_02240</name>
</gene>
<keyword evidence="2" id="KW-0238">DNA-binding</keyword>
<keyword evidence="5" id="KW-0472">Membrane</keyword>
<dbReference type="SMART" id="SM00421">
    <property type="entry name" value="HTH_LUXR"/>
    <property type="match status" value="1"/>
</dbReference>
<feature type="domain" description="HTH luxR-type" evidence="6">
    <location>
        <begin position="461"/>
        <end position="526"/>
    </location>
</feature>
<feature type="transmembrane region" description="Helical" evidence="5">
    <location>
        <begin position="76"/>
        <end position="94"/>
    </location>
</feature>
<keyword evidence="3" id="KW-0804">Transcription</keyword>
<evidence type="ECO:0000313" key="7">
    <source>
        <dbReference type="EMBL" id="BDE94891.1"/>
    </source>
</evidence>
<feature type="transmembrane region" description="Helical" evidence="5">
    <location>
        <begin position="329"/>
        <end position="346"/>
    </location>
</feature>
<dbReference type="Gene3D" id="1.10.10.10">
    <property type="entry name" value="Winged helix-like DNA-binding domain superfamily/Winged helix DNA-binding domain"/>
    <property type="match status" value="1"/>
</dbReference>
<keyword evidence="1" id="KW-0805">Transcription regulation</keyword>
<feature type="transmembrane region" description="Helical" evidence="5">
    <location>
        <begin position="100"/>
        <end position="122"/>
    </location>
</feature>
<feature type="transmembrane region" description="Helical" evidence="5">
    <location>
        <begin position="377"/>
        <end position="395"/>
    </location>
</feature>
<feature type="transmembrane region" description="Helical" evidence="5">
    <location>
        <begin position="49"/>
        <end position="69"/>
    </location>
</feature>
<evidence type="ECO:0000256" key="4">
    <source>
        <dbReference type="SAM" id="MobiDB-lite"/>
    </source>
</evidence>
<keyword evidence="5" id="KW-1133">Transmembrane helix</keyword>
<feature type="transmembrane region" description="Helical" evidence="5">
    <location>
        <begin position="134"/>
        <end position="155"/>
    </location>
</feature>
<dbReference type="PANTHER" id="PTHR44688">
    <property type="entry name" value="DNA-BINDING TRANSCRIPTIONAL ACTIVATOR DEVR_DOSR"/>
    <property type="match status" value="1"/>
</dbReference>
<protein>
    <recommendedName>
        <fullName evidence="6">HTH luxR-type domain-containing protein</fullName>
    </recommendedName>
</protein>
<reference evidence="7 8" key="1">
    <citation type="submission" date="2022-01" db="EMBL/GenBank/DDBJ databases">
        <title>Novel bile acid biosynthetic pathways are enriched in the microbiome of centenarians.</title>
        <authorList>
            <person name="Sato Y."/>
            <person name="Atarashi K."/>
            <person name="Plichta R.D."/>
            <person name="Arai Y."/>
            <person name="Sasajima S."/>
            <person name="Kearney M.S."/>
            <person name="Suda W."/>
            <person name="Takeshita K."/>
            <person name="Sasaki T."/>
            <person name="Okamoto S."/>
            <person name="Skelly N.A."/>
            <person name="Okamura Y."/>
            <person name="Vlamakis H."/>
            <person name="Li Y."/>
            <person name="Tanoue T."/>
            <person name="Takei H."/>
            <person name="Nittono H."/>
            <person name="Narushima S."/>
            <person name="Irie J."/>
            <person name="Itoh H."/>
            <person name="Moriya K."/>
            <person name="Sugiura Y."/>
            <person name="Suematsu M."/>
            <person name="Moritoki N."/>
            <person name="Shibata S."/>
            <person name="Littman R.D."/>
            <person name="Fischbach A.M."/>
            <person name="Uwamino Y."/>
            <person name="Inoue T."/>
            <person name="Honda A."/>
            <person name="Hattori M."/>
            <person name="Murai T."/>
            <person name="Xavier J.R."/>
            <person name="Hirose N."/>
            <person name="Honda K."/>
        </authorList>
    </citation>
    <scope>NUCLEOTIDE SEQUENCE [LARGE SCALE GENOMIC DNA]</scope>
    <source>
        <strain evidence="7 8">CE91-St30</strain>
    </source>
</reference>
<evidence type="ECO:0000256" key="1">
    <source>
        <dbReference type="ARBA" id="ARBA00023015"/>
    </source>
</evidence>
<feature type="transmembrane region" description="Helical" evidence="5">
    <location>
        <begin position="225"/>
        <end position="248"/>
    </location>
</feature>
<keyword evidence="5" id="KW-0812">Transmembrane</keyword>
<feature type="transmembrane region" description="Helical" evidence="5">
    <location>
        <begin position="292"/>
        <end position="309"/>
    </location>
</feature>
<feature type="transmembrane region" description="Helical" evidence="5">
    <location>
        <begin position="260"/>
        <end position="280"/>
    </location>
</feature>
<evidence type="ECO:0000256" key="2">
    <source>
        <dbReference type="ARBA" id="ARBA00023125"/>
    </source>
</evidence>
<evidence type="ECO:0000256" key="3">
    <source>
        <dbReference type="ARBA" id="ARBA00023163"/>
    </source>
</evidence>
<dbReference type="PROSITE" id="PS50043">
    <property type="entry name" value="HTH_LUXR_2"/>
    <property type="match status" value="1"/>
</dbReference>
<feature type="region of interest" description="Disordered" evidence="4">
    <location>
        <begin position="406"/>
        <end position="427"/>
    </location>
</feature>
<keyword evidence="8" id="KW-1185">Reference proteome</keyword>
<organism evidence="7 8">
    <name type="scientific">Raoultibacter timonensis</name>
    <dbReference type="NCBI Taxonomy" id="1907662"/>
    <lineage>
        <taxon>Bacteria</taxon>
        <taxon>Bacillati</taxon>
        <taxon>Actinomycetota</taxon>
        <taxon>Coriobacteriia</taxon>
        <taxon>Eggerthellales</taxon>
        <taxon>Eggerthellaceae</taxon>
        <taxon>Raoultibacter</taxon>
    </lineage>
</organism>